<keyword evidence="3" id="KW-1185">Reference proteome</keyword>
<comment type="caution">
    <text evidence="2">The sequence shown here is derived from an EMBL/GenBank/DDBJ whole genome shotgun (WGS) entry which is preliminary data.</text>
</comment>
<organism evidence="2 3">
    <name type="scientific">Boothiomyces macroporosus</name>
    <dbReference type="NCBI Taxonomy" id="261099"/>
    <lineage>
        <taxon>Eukaryota</taxon>
        <taxon>Fungi</taxon>
        <taxon>Fungi incertae sedis</taxon>
        <taxon>Chytridiomycota</taxon>
        <taxon>Chytridiomycota incertae sedis</taxon>
        <taxon>Chytridiomycetes</taxon>
        <taxon>Rhizophydiales</taxon>
        <taxon>Terramycetaceae</taxon>
        <taxon>Boothiomyces</taxon>
    </lineage>
</organism>
<accession>A0AAD5Y7T9</accession>
<reference evidence="2" key="1">
    <citation type="submission" date="2020-05" db="EMBL/GenBank/DDBJ databases">
        <title>Phylogenomic resolution of chytrid fungi.</title>
        <authorList>
            <person name="Stajich J.E."/>
            <person name="Amses K."/>
            <person name="Simmons R."/>
            <person name="Seto K."/>
            <person name="Myers J."/>
            <person name="Bonds A."/>
            <person name="Quandt C.A."/>
            <person name="Barry K."/>
            <person name="Liu P."/>
            <person name="Grigoriev I."/>
            <person name="Longcore J.E."/>
            <person name="James T.Y."/>
        </authorList>
    </citation>
    <scope>NUCLEOTIDE SEQUENCE</scope>
    <source>
        <strain evidence="2">PLAUS21</strain>
    </source>
</reference>
<feature type="compositionally biased region" description="Basic and acidic residues" evidence="1">
    <location>
        <begin position="42"/>
        <end position="52"/>
    </location>
</feature>
<dbReference type="AlphaFoldDB" id="A0AAD5Y7T9"/>
<feature type="region of interest" description="Disordered" evidence="1">
    <location>
        <begin position="29"/>
        <end position="64"/>
    </location>
</feature>
<evidence type="ECO:0000313" key="2">
    <source>
        <dbReference type="EMBL" id="KAJ3261006.1"/>
    </source>
</evidence>
<dbReference type="Proteomes" id="UP001210925">
    <property type="component" value="Unassembled WGS sequence"/>
</dbReference>
<name>A0AAD5Y7T9_9FUNG</name>
<sequence length="64" mass="6993">MMAQVSTSYKLHSADALALEQNIPIPAPQKPLAAAAEPGSPVKEHSSTRERTMSMYKTHKPSHH</sequence>
<protein>
    <submittedName>
        <fullName evidence="2">Uncharacterized protein</fullName>
    </submittedName>
</protein>
<proteinExistence type="predicted"/>
<evidence type="ECO:0000256" key="1">
    <source>
        <dbReference type="SAM" id="MobiDB-lite"/>
    </source>
</evidence>
<evidence type="ECO:0000313" key="3">
    <source>
        <dbReference type="Proteomes" id="UP001210925"/>
    </source>
</evidence>
<gene>
    <name evidence="2" type="ORF">HK103_006961</name>
</gene>
<dbReference type="EMBL" id="JADGKB010000008">
    <property type="protein sequence ID" value="KAJ3261006.1"/>
    <property type="molecule type" value="Genomic_DNA"/>
</dbReference>